<dbReference type="GO" id="GO:0004030">
    <property type="term" value="F:aldehyde dehydrogenase [NAD(P)+] activity"/>
    <property type="evidence" value="ECO:0007669"/>
    <property type="project" value="UniProtKB-EC"/>
</dbReference>
<dbReference type="InterPro" id="IPR029510">
    <property type="entry name" value="Ald_DH_CS_GLU"/>
</dbReference>
<dbReference type="Gene3D" id="3.40.605.10">
    <property type="entry name" value="Aldehyde Dehydrogenase, Chain A, domain 1"/>
    <property type="match status" value="1"/>
</dbReference>
<dbReference type="EMBL" id="JAVRRG010000004">
    <property type="protein sequence ID" value="KAK5101522.1"/>
    <property type="molecule type" value="Genomic_DNA"/>
</dbReference>
<evidence type="ECO:0000259" key="6">
    <source>
        <dbReference type="Pfam" id="PF00171"/>
    </source>
</evidence>
<keyword evidence="8" id="KW-1185">Reference proteome</keyword>
<dbReference type="InterPro" id="IPR015590">
    <property type="entry name" value="Aldehyde_DH_dom"/>
</dbReference>
<comment type="similarity">
    <text evidence="1 5">Belongs to the aldehyde dehydrogenase family.</text>
</comment>
<sequence>MADLKVDLTAPNGRKITLPTGIFINNEFVKGNGGTITSINPTDESEIATVSAASADDVDAAVKAARKAFNDPSWRELPGTDRGAIMYKWADLLEANKETLATLETWDNGKPYQVALNEDLGEVIMCIRYYAGWADKLHGQTIPTTPGMKFAYTLKQPIGVCGQIIPWNYPLGMAAWKLGPALACGNTVVMKPAEQTPLSILFAAQFIKEAGFPPGVINIVNGYGKEAGHALASHLDVDKIAFTGSTATGKAIMKTASVNMKNITLETGGKSPLLVFDDCDLEQAAKWSHLGIMSNQGQICTATSRVLVQETIMDKFLEKFKEVIKSTSKVGDPFADDTYQGPQVTKQQYERVLSYIEAGKADGATLATGGTAHKNVGDGKGFFIEPTVFTGVTEQMRVYQEEVFGPFCVVASFKTEEEAIRMANNTTYGLGSAVFTQNLERAHRVAEKIEAGMDSDVRVPFGGVKQSGIGRELGEAGLAAYSQTKAVHVNVGLKL</sequence>
<proteinExistence type="inferred from homology"/>
<evidence type="ECO:0000256" key="4">
    <source>
        <dbReference type="PROSITE-ProRule" id="PRU10007"/>
    </source>
</evidence>
<comment type="caution">
    <text evidence="7">The sequence shown here is derived from an EMBL/GenBank/DDBJ whole genome shotgun (WGS) entry which is preliminary data.</text>
</comment>
<dbReference type="Pfam" id="PF00171">
    <property type="entry name" value="Aldedh"/>
    <property type="match status" value="1"/>
</dbReference>
<evidence type="ECO:0000256" key="3">
    <source>
        <dbReference type="ARBA" id="ARBA00023027"/>
    </source>
</evidence>
<dbReference type="PANTHER" id="PTHR43720:SF2">
    <property type="entry name" value="2-AMINOMUCONIC SEMIALDEHYDE DEHYDROGENASE"/>
    <property type="match status" value="1"/>
</dbReference>
<evidence type="ECO:0000256" key="1">
    <source>
        <dbReference type="ARBA" id="ARBA00009986"/>
    </source>
</evidence>
<evidence type="ECO:0000313" key="8">
    <source>
        <dbReference type="Proteomes" id="UP001345013"/>
    </source>
</evidence>
<gene>
    <name evidence="7" type="primary">ALD2</name>
    <name evidence="7" type="ORF">LTR24_000578</name>
</gene>
<dbReference type="PROSITE" id="PS00687">
    <property type="entry name" value="ALDEHYDE_DEHYDR_GLU"/>
    <property type="match status" value="1"/>
</dbReference>
<dbReference type="Proteomes" id="UP001345013">
    <property type="component" value="Unassembled WGS sequence"/>
</dbReference>
<accession>A0ABR0KNA5</accession>
<dbReference type="EC" id="1.2.1.5" evidence="7"/>
<dbReference type="InterPro" id="IPR016163">
    <property type="entry name" value="Ald_DH_C"/>
</dbReference>
<keyword evidence="2 5" id="KW-0560">Oxidoreductase</keyword>
<dbReference type="SUPFAM" id="SSF53720">
    <property type="entry name" value="ALDH-like"/>
    <property type="match status" value="1"/>
</dbReference>
<feature type="active site" evidence="4">
    <location>
        <position position="266"/>
    </location>
</feature>
<dbReference type="InterPro" id="IPR016162">
    <property type="entry name" value="Ald_DH_N"/>
</dbReference>
<name>A0ABR0KNA5_9EURO</name>
<protein>
    <submittedName>
        <fullName evidence="7">Mitochondrial aldehyde dehydrogenase</fullName>
        <ecNumber evidence="7">1.2.1.5</ecNumber>
    </submittedName>
</protein>
<dbReference type="PANTHER" id="PTHR43720">
    <property type="entry name" value="2-AMINOMUCONIC SEMIALDEHYDE DEHYDROGENASE"/>
    <property type="match status" value="1"/>
</dbReference>
<evidence type="ECO:0000256" key="5">
    <source>
        <dbReference type="RuleBase" id="RU003345"/>
    </source>
</evidence>
<organism evidence="7 8">
    <name type="scientific">Lithohypha guttulata</name>
    <dbReference type="NCBI Taxonomy" id="1690604"/>
    <lineage>
        <taxon>Eukaryota</taxon>
        <taxon>Fungi</taxon>
        <taxon>Dikarya</taxon>
        <taxon>Ascomycota</taxon>
        <taxon>Pezizomycotina</taxon>
        <taxon>Eurotiomycetes</taxon>
        <taxon>Chaetothyriomycetidae</taxon>
        <taxon>Chaetothyriales</taxon>
        <taxon>Trichomeriaceae</taxon>
        <taxon>Lithohypha</taxon>
    </lineage>
</organism>
<dbReference type="Gene3D" id="3.40.309.10">
    <property type="entry name" value="Aldehyde Dehydrogenase, Chain A, domain 2"/>
    <property type="match status" value="1"/>
</dbReference>
<keyword evidence="3" id="KW-0520">NAD</keyword>
<reference evidence="7 8" key="1">
    <citation type="submission" date="2023-08" db="EMBL/GenBank/DDBJ databases">
        <title>Black Yeasts Isolated from many extreme environments.</title>
        <authorList>
            <person name="Coleine C."/>
            <person name="Stajich J.E."/>
            <person name="Selbmann L."/>
        </authorList>
    </citation>
    <scope>NUCLEOTIDE SEQUENCE [LARGE SCALE GENOMIC DNA]</scope>
    <source>
        <strain evidence="7 8">CCFEE 5885</strain>
    </source>
</reference>
<evidence type="ECO:0000256" key="2">
    <source>
        <dbReference type="ARBA" id="ARBA00023002"/>
    </source>
</evidence>
<feature type="domain" description="Aldehyde dehydrogenase" evidence="6">
    <location>
        <begin position="28"/>
        <end position="487"/>
    </location>
</feature>
<evidence type="ECO:0000313" key="7">
    <source>
        <dbReference type="EMBL" id="KAK5101522.1"/>
    </source>
</evidence>
<dbReference type="InterPro" id="IPR016161">
    <property type="entry name" value="Ald_DH/histidinol_DH"/>
</dbReference>